<gene>
    <name evidence="2" type="ORF">SAMN06265360_11459</name>
</gene>
<evidence type="ECO:0000313" key="2">
    <source>
        <dbReference type="EMBL" id="SNR67536.1"/>
    </source>
</evidence>
<name>A0A238Y8C0_9PSEU</name>
<keyword evidence="3" id="KW-1185">Reference proteome</keyword>
<sequence>MHEPPVQHEHELARALQAHAERGVEAAATGSGASERRPRGIGARRVLLLSCALGLVTGIGLGVLTLL</sequence>
<dbReference type="Proteomes" id="UP000198348">
    <property type="component" value="Unassembled WGS sequence"/>
</dbReference>
<dbReference type="RefSeq" id="WP_089302154.1">
    <property type="nucleotide sequence ID" value="NZ_FZNW01000014.1"/>
</dbReference>
<accession>A0A238Y8C0</accession>
<organism evidence="2 3">
    <name type="scientific">Haloechinothrix alba</name>
    <dbReference type="NCBI Taxonomy" id="664784"/>
    <lineage>
        <taxon>Bacteria</taxon>
        <taxon>Bacillati</taxon>
        <taxon>Actinomycetota</taxon>
        <taxon>Actinomycetes</taxon>
        <taxon>Pseudonocardiales</taxon>
        <taxon>Pseudonocardiaceae</taxon>
        <taxon>Haloechinothrix</taxon>
    </lineage>
</organism>
<proteinExistence type="predicted"/>
<dbReference type="EMBL" id="FZNW01000014">
    <property type="protein sequence ID" value="SNR67536.1"/>
    <property type="molecule type" value="Genomic_DNA"/>
</dbReference>
<protein>
    <submittedName>
        <fullName evidence="2">Uncharacterized protein</fullName>
    </submittedName>
</protein>
<dbReference type="AlphaFoldDB" id="A0A238Y8C0"/>
<keyword evidence="1" id="KW-0472">Membrane</keyword>
<reference evidence="2 3" key="1">
    <citation type="submission" date="2017-06" db="EMBL/GenBank/DDBJ databases">
        <authorList>
            <person name="Kim H.J."/>
            <person name="Triplett B.A."/>
        </authorList>
    </citation>
    <scope>NUCLEOTIDE SEQUENCE [LARGE SCALE GENOMIC DNA]</scope>
    <source>
        <strain evidence="2 3">DSM 45207</strain>
    </source>
</reference>
<keyword evidence="1" id="KW-0812">Transmembrane</keyword>
<evidence type="ECO:0000256" key="1">
    <source>
        <dbReference type="SAM" id="Phobius"/>
    </source>
</evidence>
<feature type="transmembrane region" description="Helical" evidence="1">
    <location>
        <begin position="46"/>
        <end position="66"/>
    </location>
</feature>
<keyword evidence="1" id="KW-1133">Transmembrane helix</keyword>
<evidence type="ECO:0000313" key="3">
    <source>
        <dbReference type="Proteomes" id="UP000198348"/>
    </source>
</evidence>